<dbReference type="STRING" id="649747.HMPREF0083_01688"/>
<dbReference type="EMBL" id="AWSJ01000112">
    <property type="protein sequence ID" value="ERI10244.1"/>
    <property type="molecule type" value="Genomic_DNA"/>
</dbReference>
<evidence type="ECO:0000313" key="2">
    <source>
        <dbReference type="Proteomes" id="UP000016511"/>
    </source>
</evidence>
<organism evidence="1 2">
    <name type="scientific">Aneurinibacillus aneurinilyticus ATCC 12856</name>
    <dbReference type="NCBI Taxonomy" id="649747"/>
    <lineage>
        <taxon>Bacteria</taxon>
        <taxon>Bacillati</taxon>
        <taxon>Bacillota</taxon>
        <taxon>Bacilli</taxon>
        <taxon>Bacillales</taxon>
        <taxon>Paenibacillaceae</taxon>
        <taxon>Aneurinibacillus group</taxon>
        <taxon>Aneurinibacillus</taxon>
    </lineage>
</organism>
<name>U1WNR7_ANEAE</name>
<accession>U1WNR7</accession>
<keyword evidence="2" id="KW-1185">Reference proteome</keyword>
<reference evidence="1 2" key="1">
    <citation type="submission" date="2013-08" db="EMBL/GenBank/DDBJ databases">
        <authorList>
            <person name="Weinstock G."/>
            <person name="Sodergren E."/>
            <person name="Wylie T."/>
            <person name="Fulton L."/>
            <person name="Fulton R."/>
            <person name="Fronick C."/>
            <person name="O'Laughlin M."/>
            <person name="Godfrey J."/>
            <person name="Miner T."/>
            <person name="Herter B."/>
            <person name="Appelbaum E."/>
            <person name="Cordes M."/>
            <person name="Lek S."/>
            <person name="Wollam A."/>
            <person name="Pepin K.H."/>
            <person name="Palsikar V.B."/>
            <person name="Mitreva M."/>
            <person name="Wilson R.K."/>
        </authorList>
    </citation>
    <scope>NUCLEOTIDE SEQUENCE [LARGE SCALE GENOMIC DNA]</scope>
    <source>
        <strain evidence="1 2">ATCC 12856</strain>
    </source>
</reference>
<dbReference type="AlphaFoldDB" id="U1WNR7"/>
<dbReference type="Proteomes" id="UP000016511">
    <property type="component" value="Unassembled WGS sequence"/>
</dbReference>
<proteinExistence type="predicted"/>
<sequence length="48" mass="5547">MILCKSERVTKKCKTAIKRTFFECIMAVWTNKIIENGQIRVVIGFIQG</sequence>
<gene>
    <name evidence="1" type="ORF">HMPREF0083_01688</name>
</gene>
<protein>
    <submittedName>
        <fullName evidence="1">Uncharacterized protein</fullName>
    </submittedName>
</protein>
<comment type="caution">
    <text evidence="1">The sequence shown here is derived from an EMBL/GenBank/DDBJ whole genome shotgun (WGS) entry which is preliminary data.</text>
</comment>
<evidence type="ECO:0000313" key="1">
    <source>
        <dbReference type="EMBL" id="ERI10244.1"/>
    </source>
</evidence>
<dbReference type="HOGENOM" id="CLU_3148880_0_0_9"/>